<dbReference type="OrthoDB" id="9909793at2759"/>
<feature type="region of interest" description="Disordered" evidence="1">
    <location>
        <begin position="1"/>
        <end position="215"/>
    </location>
</feature>
<name>A0A553QZJ8_9TELE</name>
<feature type="region of interest" description="Disordered" evidence="1">
    <location>
        <begin position="349"/>
        <end position="374"/>
    </location>
</feature>
<sequence>MFRGTRPHRDGYRHPPPSRGFGPRPGPGHFRDRGPHSPPDPYRRSSPRRRYSPPHHSDEYRGARPLPKGYGRYSSSPPHPNDHGLVITVGNEMSRPSGYPGTEAPYIRDYGAGESHYHKPPYCPRRPSYDASRRRSVSPGMSRARSRSPGYGRSRSRPRSKSRSRPRSKSRSRSKSRGRSRGRSKSRQRGKSYSRSRSRSGSRGRSRAKSKGLSQAEEVLAALSKTMDPGLLSSMLGKGSDVNILEELMAKIQGSKEGGNDLFLPQQKSDLTELLGMFTEVAQPQNIKRRHPDIEDEEKFLYGDEENETGCINQSKETVKDSSHPNAEHDTSPYIFTRTIENAPSCSAATPELNAQEEPAEFPPGVGPEDVSARKEVEEYEKIQDLLKTVGLDLNVAEISKMAARTQARIHGNTPARKTLLQRQSDRKRQSRSRSYSSSSSSNSSNSSRSSSRSSSRNSSLEPSPTYSKKKAASSEKEAHTQSKKEAQAVISETTWPSAPTTTPEAYPPRPGFSAHPRSSLLGPPPQGVLPPPDFQAHSYPYGNYIPYMPSGWPMYPQTAMQVPPPNIPDPYMPPKMERPLLRTIKNDNKNATSKLDAMTSKMMSSSSHSKEMEDKNTASQKQKVTEELEKLRKENEMRHKRKQNLLKDVETLRRQQGELLRKKRREKDGHKDPFLLELSQLQEDAMTQISKLRAEQNEADEKHDELMKVALILGINPKDSKDYGAQSQSKELAKGFERSGDKTSSSYTKMSSKSRASPEKLQTPPQSSSQSLDTAVEQFEYYDAGNHWCKNCNVTSGSMFDYFMHLHSKSHRKTLDPYDRPWAKSECEKKLPAGKRTSKPAKGSEFLIPVRGFFCLLCQQFFGDPICAEAHVTCHDHNDQYQSKMYENPLYEQRRNLDRQVGMENQKSLELKRRYDNEDQVDVKKFKHSEVEKQHCIKEDNRNIKTFDRQYKQKYKEDSEKPKYKEDEEYSYRYKEGERSRYEEDGYRNRNEHFYRHKEVDDRNRYRQDKDRGRYSRDEGRNDKDEDKGFKNSRDLEEKAKHKGDNWGKWQKSKLDENQMKKEYNSQYQRGKTDILPDEKESAGKSLAEKPSEPPKVLCGPSPAMLAKLRKKNEDVTGRPAVGKFIRKKPQKSVLEKEAERMAAQFLKEEEEQKLVNDELDPFARSIAAAKSIAIKLTGQPVVPPSGAWVAYNEDKTNPSVPSPFSPVVIRKAFTTVQHKQNPPTASTANQKSPASSANLVSKACSGEEVQIKETKSTSPVDVVKTPVSKENTTTPLTPTQHPTLSTAPQTVQTTTVKTVMPAPVPAPPAKKEELKTPLVKQMEPAPNKAMKTQVKPGAPMEQVFTLQPDVAAPGVPVEEQKQTVVLRPPPQMFSNARGAASIIGKPKTLAAGRAKDLFSIFYSGNSAMNTAVGNGKDFGFAPVGGKIYKDTNNEDKNISGATPRKPTANDDYCKENKESVTKVELPKSEDSTKDQSKEISQNDGSDSLVMVQSCMNKVTQVACNETDVVQIKVSSKTEGFEVNSGIIEGAEVAQNTQPLDKDVASEECTKSQDLQVTQTWDSPINKNLEDENSKASPKNKESKVAENDESLKSNELQNIPYGDSTITQDLEAENKEAMSYENFKVQSESSENADLQHAQSKNSPIHKCSETEASKDCLNNKESKTVQSNESPKRVSEDSPVNKFSEDSKETPKTVKLQDDDSEVAQSENALNEDDKDEILAAKESPKNEGVMVVLINDSPLNDDSEDQSTKNENLCVEPVFENTTIENENNESNEKVFEDLQVLKPIEIEMEEVGNVDTLIQTSTEEENPLDSEEPMTFSPLPGSFTEQLNLDTFDFSFEPL</sequence>
<evidence type="ECO:0000313" key="3">
    <source>
        <dbReference type="EMBL" id="TRY95389.1"/>
    </source>
</evidence>
<evidence type="ECO:0000256" key="1">
    <source>
        <dbReference type="SAM" id="MobiDB-lite"/>
    </source>
</evidence>
<feature type="compositionally biased region" description="Low complexity" evidence="1">
    <location>
        <begin position="1274"/>
        <end position="1291"/>
    </location>
</feature>
<feature type="region of interest" description="Disordered" evidence="1">
    <location>
        <begin position="1267"/>
        <end position="1291"/>
    </location>
</feature>
<dbReference type="SMART" id="SM00451">
    <property type="entry name" value="ZnF_U1"/>
    <property type="match status" value="2"/>
</dbReference>
<feature type="compositionally biased region" description="Low complexity" evidence="1">
    <location>
        <begin position="433"/>
        <end position="460"/>
    </location>
</feature>
<dbReference type="PANTHER" id="PTHR15577:SF2">
    <property type="entry name" value="ZINC FINGER PROTEIN 318"/>
    <property type="match status" value="1"/>
</dbReference>
<feature type="region of interest" description="Disordered" evidence="1">
    <location>
        <begin position="601"/>
        <end position="623"/>
    </location>
</feature>
<accession>A0A553QZJ8</accession>
<feature type="compositionally biased region" description="Basic and acidic residues" evidence="1">
    <location>
        <begin position="732"/>
        <end position="742"/>
    </location>
</feature>
<feature type="domain" description="U1-type" evidence="2">
    <location>
        <begin position="785"/>
        <end position="819"/>
    </location>
</feature>
<feature type="region of interest" description="Disordered" evidence="1">
    <location>
        <begin position="658"/>
        <end position="677"/>
    </location>
</feature>
<dbReference type="STRING" id="623744.A0A553QZJ8"/>
<dbReference type="GO" id="GO:0008270">
    <property type="term" value="F:zinc ion binding"/>
    <property type="evidence" value="ECO:0007669"/>
    <property type="project" value="InterPro"/>
</dbReference>
<dbReference type="GO" id="GO:0045893">
    <property type="term" value="P:positive regulation of DNA-templated transcription"/>
    <property type="evidence" value="ECO:0007669"/>
    <property type="project" value="TreeGrafter"/>
</dbReference>
<proteinExistence type="predicted"/>
<comment type="caution">
    <text evidence="3">The sequence shown here is derived from an EMBL/GenBank/DDBJ whole genome shotgun (WGS) entry which is preliminary data.</text>
</comment>
<protein>
    <recommendedName>
        <fullName evidence="2">U1-type domain-containing protein</fullName>
    </recommendedName>
</protein>
<feature type="compositionally biased region" description="Polar residues" evidence="1">
    <location>
        <begin position="491"/>
        <end position="504"/>
    </location>
</feature>
<feature type="compositionally biased region" description="Polar residues" evidence="1">
    <location>
        <begin position="1217"/>
        <end position="1241"/>
    </location>
</feature>
<gene>
    <name evidence="3" type="ORF">DNTS_010960</name>
</gene>
<feature type="compositionally biased region" description="Basic and acidic residues" evidence="1">
    <location>
        <begin position="473"/>
        <end position="487"/>
    </location>
</feature>
<reference evidence="3 4" key="1">
    <citation type="journal article" date="2019" name="Sci. Data">
        <title>Hybrid genome assembly and annotation of Danionella translucida.</title>
        <authorList>
            <person name="Kadobianskyi M."/>
            <person name="Schulze L."/>
            <person name="Schuelke M."/>
            <person name="Judkewitz B."/>
        </authorList>
    </citation>
    <scope>NUCLEOTIDE SEQUENCE [LARGE SCALE GENOMIC DNA]</scope>
    <source>
        <strain evidence="3 4">Bolton</strain>
    </source>
</reference>
<feature type="compositionally biased region" description="Basic and acidic residues" evidence="1">
    <location>
        <begin position="1649"/>
        <end position="1666"/>
    </location>
</feature>
<feature type="compositionally biased region" description="Basic and acidic residues" evidence="1">
    <location>
        <begin position="1000"/>
        <end position="1047"/>
    </location>
</feature>
<feature type="domain" description="U1-type" evidence="2">
    <location>
        <begin position="851"/>
        <end position="885"/>
    </location>
</feature>
<organism evidence="3 4">
    <name type="scientific">Danionella cerebrum</name>
    <dbReference type="NCBI Taxonomy" id="2873325"/>
    <lineage>
        <taxon>Eukaryota</taxon>
        <taxon>Metazoa</taxon>
        <taxon>Chordata</taxon>
        <taxon>Craniata</taxon>
        <taxon>Vertebrata</taxon>
        <taxon>Euteleostomi</taxon>
        <taxon>Actinopterygii</taxon>
        <taxon>Neopterygii</taxon>
        <taxon>Teleostei</taxon>
        <taxon>Ostariophysi</taxon>
        <taxon>Cypriniformes</taxon>
        <taxon>Danionidae</taxon>
        <taxon>Danioninae</taxon>
        <taxon>Danionella</taxon>
    </lineage>
</organism>
<feature type="region of interest" description="Disordered" evidence="1">
    <location>
        <begin position="719"/>
        <end position="773"/>
    </location>
</feature>
<feature type="compositionally biased region" description="Basic residues" evidence="1">
    <location>
        <begin position="154"/>
        <end position="210"/>
    </location>
</feature>
<feature type="region of interest" description="Disordered" evidence="1">
    <location>
        <begin position="1798"/>
        <end position="1824"/>
    </location>
</feature>
<dbReference type="GO" id="GO:0003676">
    <property type="term" value="F:nucleic acid binding"/>
    <property type="evidence" value="ECO:0007669"/>
    <property type="project" value="InterPro"/>
</dbReference>
<feature type="compositionally biased region" description="Basic and acidic residues" evidence="1">
    <location>
        <begin position="658"/>
        <end position="675"/>
    </location>
</feature>
<dbReference type="EMBL" id="SRMA01025373">
    <property type="protein sequence ID" value="TRY95389.1"/>
    <property type="molecule type" value="Genomic_DNA"/>
</dbReference>
<feature type="region of interest" description="Disordered" evidence="1">
    <location>
        <begin position="1000"/>
        <end position="1100"/>
    </location>
</feature>
<dbReference type="PANTHER" id="PTHR15577">
    <property type="entry name" value="ZINC FINGER CONTAINING PROTEIN"/>
    <property type="match status" value="1"/>
</dbReference>
<keyword evidence="4" id="KW-1185">Reference proteome</keyword>
<feature type="compositionally biased region" description="Acidic residues" evidence="1">
    <location>
        <begin position="1807"/>
        <end position="1817"/>
    </location>
</feature>
<feature type="region of interest" description="Disordered" evidence="1">
    <location>
        <begin position="407"/>
        <end position="535"/>
    </location>
</feature>
<dbReference type="GO" id="GO:0045892">
    <property type="term" value="P:negative regulation of DNA-templated transcription"/>
    <property type="evidence" value="ECO:0007669"/>
    <property type="project" value="TreeGrafter"/>
</dbReference>
<feature type="compositionally biased region" description="Basic and acidic residues" evidence="1">
    <location>
        <begin position="1072"/>
        <end position="1094"/>
    </location>
</feature>
<feature type="compositionally biased region" description="Basic and acidic residues" evidence="1">
    <location>
        <begin position="1449"/>
        <end position="1479"/>
    </location>
</feature>
<feature type="compositionally biased region" description="Basic and acidic residues" evidence="1">
    <location>
        <begin position="1054"/>
        <end position="1065"/>
    </location>
</feature>
<feature type="region of interest" description="Disordered" evidence="1">
    <location>
        <begin position="1217"/>
        <end position="1243"/>
    </location>
</feature>
<feature type="region of interest" description="Disordered" evidence="1">
    <location>
        <begin position="1431"/>
        <end position="1486"/>
    </location>
</feature>
<evidence type="ECO:0000313" key="4">
    <source>
        <dbReference type="Proteomes" id="UP000316079"/>
    </source>
</evidence>
<dbReference type="Proteomes" id="UP000316079">
    <property type="component" value="Unassembled WGS sequence"/>
</dbReference>
<feature type="compositionally biased region" description="Low complexity" evidence="1">
    <location>
        <begin position="743"/>
        <end position="755"/>
    </location>
</feature>
<feature type="compositionally biased region" description="Basic and acidic residues" evidence="1">
    <location>
        <begin position="1720"/>
        <end position="1729"/>
    </location>
</feature>
<feature type="region of interest" description="Disordered" evidence="1">
    <location>
        <begin position="1562"/>
        <end position="1758"/>
    </location>
</feature>
<dbReference type="InterPro" id="IPR003604">
    <property type="entry name" value="Matrin/U1-like-C_Znf_C2H2"/>
</dbReference>
<evidence type="ECO:0000259" key="2">
    <source>
        <dbReference type="SMART" id="SM00451"/>
    </source>
</evidence>
<feature type="compositionally biased region" description="Polar residues" evidence="1">
    <location>
        <begin position="1626"/>
        <end position="1645"/>
    </location>
</feature>
<dbReference type="GO" id="GO:0005654">
    <property type="term" value="C:nucleoplasm"/>
    <property type="evidence" value="ECO:0007669"/>
    <property type="project" value="TreeGrafter"/>
</dbReference>
<feature type="compositionally biased region" description="Basic and acidic residues" evidence="1">
    <location>
        <begin position="1686"/>
        <end position="1701"/>
    </location>
</feature>
<dbReference type="InterPro" id="IPR055309">
    <property type="entry name" value="Znf318-like"/>
</dbReference>
<feature type="compositionally biased region" description="Pro residues" evidence="1">
    <location>
        <begin position="523"/>
        <end position="534"/>
    </location>
</feature>
<feature type="compositionally biased region" description="Basic and acidic residues" evidence="1">
    <location>
        <begin position="1569"/>
        <end position="1594"/>
    </location>
</feature>